<comment type="caution">
    <text evidence="1">The sequence shown here is derived from an EMBL/GenBank/DDBJ whole genome shotgun (WGS) entry which is preliminary data.</text>
</comment>
<dbReference type="Proteomes" id="UP000593560">
    <property type="component" value="Unassembled WGS sequence"/>
</dbReference>
<reference evidence="1 2" key="1">
    <citation type="journal article" date="2019" name="Genome Biol. Evol.">
        <title>Insights into the evolution of the New World diploid cottons (Gossypium, subgenus Houzingenia) based on genome sequencing.</title>
        <authorList>
            <person name="Grover C.E."/>
            <person name="Arick M.A. 2nd"/>
            <person name="Thrash A."/>
            <person name="Conover J.L."/>
            <person name="Sanders W.S."/>
            <person name="Peterson D.G."/>
            <person name="Frelichowski J.E."/>
            <person name="Scheffler J.A."/>
            <person name="Scheffler B.E."/>
            <person name="Wendel J.F."/>
        </authorList>
    </citation>
    <scope>NUCLEOTIDE SEQUENCE [LARGE SCALE GENOMIC DNA]</scope>
    <source>
        <strain evidence="1">0</strain>
        <tissue evidence="1">Leaf</tissue>
    </source>
</reference>
<sequence>CANERNCLWKKIIVAIYENRESNLLPHNLSHYNKSWVWRSIVHPLTTNDSISKSFADNPKILAGNDEKINFWAGCWVREFLLKCIFSRVFALAVKKVGNIVDFGFWLDEKKEKADMLIWTKVKDRPYTSKTLCSLVSSGEKQRAKLWKLVWAKLAPRTWNSSFGYWCMVDLLLNLSNPREVSFLSTPISVPSVINMRKLLINTARNMFHLDIQMVHPRDPKDFFLSWMFACVDHNYVGIERLAFFATT</sequence>
<protein>
    <recommendedName>
        <fullName evidence="3">Reverse transcriptase zinc-binding domain-containing protein</fullName>
    </recommendedName>
</protein>
<name>A0A7J9HUN8_9ROSI</name>
<proteinExistence type="predicted"/>
<keyword evidence="2" id="KW-1185">Reference proteome</keyword>
<feature type="non-terminal residue" evidence="1">
    <location>
        <position position="1"/>
    </location>
</feature>
<dbReference type="EMBL" id="JABFAD010000011">
    <property type="protein sequence ID" value="MBA0813393.1"/>
    <property type="molecule type" value="Genomic_DNA"/>
</dbReference>
<evidence type="ECO:0000313" key="1">
    <source>
        <dbReference type="EMBL" id="MBA0813393.1"/>
    </source>
</evidence>
<dbReference type="OrthoDB" id="1736747at2759"/>
<evidence type="ECO:0008006" key="3">
    <source>
        <dbReference type="Google" id="ProtNLM"/>
    </source>
</evidence>
<dbReference type="AlphaFoldDB" id="A0A7J9HUN8"/>
<gene>
    <name evidence="1" type="ORF">Gohar_027249</name>
</gene>
<accession>A0A7J9HUN8</accession>
<evidence type="ECO:0000313" key="2">
    <source>
        <dbReference type="Proteomes" id="UP000593560"/>
    </source>
</evidence>
<organism evidence="1 2">
    <name type="scientific">Gossypium harknessii</name>
    <dbReference type="NCBI Taxonomy" id="34285"/>
    <lineage>
        <taxon>Eukaryota</taxon>
        <taxon>Viridiplantae</taxon>
        <taxon>Streptophyta</taxon>
        <taxon>Embryophyta</taxon>
        <taxon>Tracheophyta</taxon>
        <taxon>Spermatophyta</taxon>
        <taxon>Magnoliopsida</taxon>
        <taxon>eudicotyledons</taxon>
        <taxon>Gunneridae</taxon>
        <taxon>Pentapetalae</taxon>
        <taxon>rosids</taxon>
        <taxon>malvids</taxon>
        <taxon>Malvales</taxon>
        <taxon>Malvaceae</taxon>
        <taxon>Malvoideae</taxon>
        <taxon>Gossypium</taxon>
    </lineage>
</organism>